<sequence length="406" mass="45312">MLVPHENCIREVDFLRWPGKAIEEAIDMAREDDLSLLLLHSHPGGYFEFSLQDDRSDQLTIPCIFQALGRLHGSAIMLPQGEMLARVYRDDMKPQKLELVALADDNMRLWWADESFHKRPMAFGAESRRELHRLTAAVIGASGTGSICMEQASRLGFGRLIVVDYDKVEEKNLNRILNTSIADIGELKVDVLVRAVTTHRGPDVSVPVPTTIFDREAVLQVSQADVIFCCVDSKEGRQIADLIASAFLIPLFDVGVCIPTRRKDDDIAILDVCARIDYVRPGGPTLADRGVYTQASLRAEFLKRTAPKQYDQEVQDGYIKGTLEEAPSVISLNMRATADMMLEFISRMYPFRHDSNKKYSRRQLSFAAGEEEYIPETGFTTGINPLLARGAQEPLIGLPALNSKGA</sequence>
<keyword evidence="3" id="KW-1185">Reference proteome</keyword>
<protein>
    <recommendedName>
        <fullName evidence="1">THIF-type NAD/FAD binding fold domain-containing protein</fullName>
    </recommendedName>
</protein>
<comment type="caution">
    <text evidence="2">The sequence shown here is derived from an EMBL/GenBank/DDBJ whole genome shotgun (WGS) entry which is preliminary data.</text>
</comment>
<name>A0A7W9X0U3_9BURK</name>
<dbReference type="AlphaFoldDB" id="A0A7W9X0U3"/>
<dbReference type="GO" id="GO:0061503">
    <property type="term" value="F:tRNA threonylcarbamoyladenosine dehydratase"/>
    <property type="evidence" value="ECO:0007669"/>
    <property type="project" value="TreeGrafter"/>
</dbReference>
<accession>A0A7W9X0U3</accession>
<evidence type="ECO:0000313" key="3">
    <source>
        <dbReference type="Proteomes" id="UP000540787"/>
    </source>
</evidence>
<dbReference type="InterPro" id="IPR035985">
    <property type="entry name" value="Ubiquitin-activating_enz"/>
</dbReference>
<evidence type="ECO:0000259" key="1">
    <source>
        <dbReference type="Pfam" id="PF00899"/>
    </source>
</evidence>
<evidence type="ECO:0000313" key="2">
    <source>
        <dbReference type="EMBL" id="MBB6134401.1"/>
    </source>
</evidence>
<dbReference type="Gene3D" id="3.40.50.720">
    <property type="entry name" value="NAD(P)-binding Rossmann-like Domain"/>
    <property type="match status" value="1"/>
</dbReference>
<dbReference type="InterPro" id="IPR045886">
    <property type="entry name" value="ThiF/MoeB/HesA"/>
</dbReference>
<dbReference type="Pfam" id="PF00899">
    <property type="entry name" value="ThiF"/>
    <property type="match status" value="1"/>
</dbReference>
<organism evidence="2 3">
    <name type="scientific">Massilia aurea</name>
    <dbReference type="NCBI Taxonomy" id="373040"/>
    <lineage>
        <taxon>Bacteria</taxon>
        <taxon>Pseudomonadati</taxon>
        <taxon>Pseudomonadota</taxon>
        <taxon>Betaproteobacteria</taxon>
        <taxon>Burkholderiales</taxon>
        <taxon>Oxalobacteraceae</taxon>
        <taxon>Telluria group</taxon>
        <taxon>Massilia</taxon>
    </lineage>
</organism>
<dbReference type="GO" id="GO:0061504">
    <property type="term" value="P:cyclic threonylcarbamoyladenosine biosynthetic process"/>
    <property type="evidence" value="ECO:0007669"/>
    <property type="project" value="TreeGrafter"/>
</dbReference>
<gene>
    <name evidence="2" type="ORF">HD842_002543</name>
</gene>
<dbReference type="GO" id="GO:0008641">
    <property type="term" value="F:ubiquitin-like modifier activating enzyme activity"/>
    <property type="evidence" value="ECO:0007669"/>
    <property type="project" value="InterPro"/>
</dbReference>
<dbReference type="PANTHER" id="PTHR43267">
    <property type="entry name" value="TRNA THREONYLCARBAMOYLADENOSINE DEHYDRATASE"/>
    <property type="match status" value="1"/>
</dbReference>
<dbReference type="EMBL" id="JACHBX010000002">
    <property type="protein sequence ID" value="MBB6134401.1"/>
    <property type="molecule type" value="Genomic_DNA"/>
</dbReference>
<dbReference type="InterPro" id="IPR000594">
    <property type="entry name" value="ThiF_NAD_FAD-bd"/>
</dbReference>
<dbReference type="SUPFAM" id="SSF69572">
    <property type="entry name" value="Activating enzymes of the ubiquitin-like proteins"/>
    <property type="match status" value="1"/>
</dbReference>
<dbReference type="PANTHER" id="PTHR43267:SF1">
    <property type="entry name" value="TRNA THREONYLCARBAMOYLADENOSINE DEHYDRATASE"/>
    <property type="match status" value="1"/>
</dbReference>
<reference evidence="2 3" key="1">
    <citation type="submission" date="2020-08" db="EMBL/GenBank/DDBJ databases">
        <title>The Agave Microbiome: Exploring the role of microbial communities in plant adaptations to desert environments.</title>
        <authorList>
            <person name="Partida-Martinez L.P."/>
        </authorList>
    </citation>
    <scope>NUCLEOTIDE SEQUENCE [LARGE SCALE GENOMIC DNA]</scope>
    <source>
        <strain evidence="2 3">AT3.2</strain>
    </source>
</reference>
<proteinExistence type="predicted"/>
<dbReference type="Proteomes" id="UP000540787">
    <property type="component" value="Unassembled WGS sequence"/>
</dbReference>
<dbReference type="CDD" id="cd01483">
    <property type="entry name" value="E1_enzyme_family"/>
    <property type="match status" value="1"/>
</dbReference>
<feature type="domain" description="THIF-type NAD/FAD binding fold" evidence="1">
    <location>
        <begin position="122"/>
        <end position="256"/>
    </location>
</feature>